<dbReference type="PANTHER" id="PTHR32251:SF17">
    <property type="entry name" value="STEROID 5-ALPHA REDUCTASE C-TERMINAL DOMAIN-CONTAINING PROTEIN"/>
    <property type="match status" value="1"/>
</dbReference>
<dbReference type="FunCoup" id="F0ZMZ6">
    <property type="interactions" value="23"/>
</dbReference>
<keyword evidence="1" id="KW-0472">Membrane</keyword>
<dbReference type="AlphaFoldDB" id="F0ZMZ6"/>
<dbReference type="OrthoDB" id="67965at2759"/>
<feature type="transmembrane region" description="Helical" evidence="1">
    <location>
        <begin position="24"/>
        <end position="46"/>
    </location>
</feature>
<gene>
    <name evidence="2" type="ORF">DICPUDRAFT_92165</name>
</gene>
<reference evidence="3" key="1">
    <citation type="journal article" date="2011" name="Genome Biol.">
        <title>Comparative genomics of the social amoebae Dictyostelium discoideum and Dictyostelium purpureum.</title>
        <authorList>
            <consortium name="US DOE Joint Genome Institute (JGI-PGF)"/>
            <person name="Sucgang R."/>
            <person name="Kuo A."/>
            <person name="Tian X."/>
            <person name="Salerno W."/>
            <person name="Parikh A."/>
            <person name="Feasley C.L."/>
            <person name="Dalin E."/>
            <person name="Tu H."/>
            <person name="Huang E."/>
            <person name="Barry K."/>
            <person name="Lindquist E."/>
            <person name="Shapiro H."/>
            <person name="Bruce D."/>
            <person name="Schmutz J."/>
            <person name="Salamov A."/>
            <person name="Fey P."/>
            <person name="Gaudet P."/>
            <person name="Anjard C."/>
            <person name="Babu M.M."/>
            <person name="Basu S."/>
            <person name="Bushmanova Y."/>
            <person name="van der Wel H."/>
            <person name="Katoh-Kurasawa M."/>
            <person name="Dinh C."/>
            <person name="Coutinho P.M."/>
            <person name="Saito T."/>
            <person name="Elias M."/>
            <person name="Schaap P."/>
            <person name="Kay R.R."/>
            <person name="Henrissat B."/>
            <person name="Eichinger L."/>
            <person name="Rivero F."/>
            <person name="Putnam N.H."/>
            <person name="West C.M."/>
            <person name="Loomis W.F."/>
            <person name="Chisholm R.L."/>
            <person name="Shaulsky G."/>
            <person name="Strassmann J.E."/>
            <person name="Queller D.C."/>
            <person name="Kuspa A."/>
            <person name="Grigoriev I.V."/>
        </authorList>
    </citation>
    <scope>NUCLEOTIDE SEQUENCE [LARGE SCALE GENOMIC DNA]</scope>
    <source>
        <strain evidence="3">QSDP1</strain>
    </source>
</reference>
<evidence type="ECO:0000313" key="2">
    <source>
        <dbReference type="EMBL" id="EGC34696.1"/>
    </source>
</evidence>
<evidence type="ECO:0000256" key="1">
    <source>
        <dbReference type="SAM" id="Phobius"/>
    </source>
</evidence>
<organism evidence="2 3">
    <name type="scientific">Dictyostelium purpureum</name>
    <name type="common">Slime mold</name>
    <dbReference type="NCBI Taxonomy" id="5786"/>
    <lineage>
        <taxon>Eukaryota</taxon>
        <taxon>Amoebozoa</taxon>
        <taxon>Evosea</taxon>
        <taxon>Eumycetozoa</taxon>
        <taxon>Dictyostelia</taxon>
        <taxon>Dictyosteliales</taxon>
        <taxon>Dictyosteliaceae</taxon>
        <taxon>Dictyostelium</taxon>
    </lineage>
</organism>
<dbReference type="eggNOG" id="KOG4650">
    <property type="taxonomic scope" value="Eukaryota"/>
</dbReference>
<feature type="transmembrane region" description="Helical" evidence="1">
    <location>
        <begin position="92"/>
        <end position="117"/>
    </location>
</feature>
<dbReference type="GO" id="GO:0006972">
    <property type="term" value="P:hyperosmotic response"/>
    <property type="evidence" value="ECO:0007669"/>
    <property type="project" value="EnsemblProtists"/>
</dbReference>
<dbReference type="EMBL" id="GL871087">
    <property type="protein sequence ID" value="EGC34696.1"/>
    <property type="molecule type" value="Genomic_DNA"/>
</dbReference>
<dbReference type="Pfam" id="PF06966">
    <property type="entry name" value="DUF1295"/>
    <property type="match status" value="1"/>
</dbReference>
<keyword evidence="1" id="KW-0812">Transmembrane</keyword>
<keyword evidence="1" id="KW-1133">Transmembrane helix</keyword>
<protein>
    <recommendedName>
        <fullName evidence="4">Steroid 5-alpha reductase C-terminal domain-containing protein</fullName>
    </recommendedName>
</protein>
<name>F0ZMZ6_DICPU</name>
<dbReference type="InterPro" id="IPR010721">
    <property type="entry name" value="UstE-like"/>
</dbReference>
<dbReference type="GO" id="GO:0016020">
    <property type="term" value="C:membrane"/>
    <property type="evidence" value="ECO:0000318"/>
    <property type="project" value="GO_Central"/>
</dbReference>
<keyword evidence="3" id="KW-1185">Reference proteome</keyword>
<accession>F0ZMZ6</accession>
<dbReference type="PANTHER" id="PTHR32251">
    <property type="entry name" value="3-OXO-5-ALPHA-STEROID 4-DEHYDROGENASE"/>
    <property type="match status" value="1"/>
</dbReference>
<dbReference type="GeneID" id="10499321"/>
<dbReference type="RefSeq" id="XP_003288781.1">
    <property type="nucleotide sequence ID" value="XM_003288733.1"/>
</dbReference>
<evidence type="ECO:0008006" key="4">
    <source>
        <dbReference type="Google" id="ProtNLM"/>
    </source>
</evidence>
<sequence length="223" mass="26285">MLIENYDEVPSHLQDKSYMGLKRALLVSILIIVWSGRLLIFLNDRIKKHGGVDKRFNDVRDKPAKFLYYWMMQGVWISCILTPLFLVSRQHFSISISITDYLLIIFWVCAFVMETLADVQKTIFLMKPENKNKFINIGLWKKLRHPNYFAEILMHATIYILCARGLNSRIDQMIALIAPIFKVFLMTKIATPMLEKIADNKFKSQPQYQQYKQSTWKIIPFIN</sequence>
<dbReference type="KEGG" id="dpp:DICPUDRAFT_92165"/>
<dbReference type="OMA" id="QANEKFY"/>
<feature type="transmembrane region" description="Helical" evidence="1">
    <location>
        <begin position="67"/>
        <end position="86"/>
    </location>
</feature>
<dbReference type="Gene3D" id="1.20.120.1630">
    <property type="match status" value="1"/>
</dbReference>
<dbReference type="InParanoid" id="F0ZMZ6"/>
<dbReference type="Proteomes" id="UP000001064">
    <property type="component" value="Unassembled WGS sequence"/>
</dbReference>
<evidence type="ECO:0000313" key="3">
    <source>
        <dbReference type="Proteomes" id="UP000001064"/>
    </source>
</evidence>
<dbReference type="VEuPathDB" id="AmoebaDB:DICPUDRAFT_92165"/>
<proteinExistence type="predicted"/>